<name>A0A4V5UXU0_9ACTN</name>
<evidence type="ECO:0000313" key="3">
    <source>
        <dbReference type="EMBL" id="TKK81993.1"/>
    </source>
</evidence>
<sequence length="156" mass="17434">MPEPDETPGGTHRRPGEVEVPEWPSRWVGWILFAGVMMIVLGMIHAFQGFVAIFDDTYFLVRPPRLAIHLAYDNWGWIHLGVAVFVLISGIALLNGRVWGRVVGVIVAIASLILNMAFLSAYPIWSTITIAIDVLIIWSLTVHGDELHQMLNKPKP</sequence>
<dbReference type="EMBL" id="SZPZ01000001">
    <property type="protein sequence ID" value="TKK81993.1"/>
    <property type="molecule type" value="Genomic_DNA"/>
</dbReference>
<dbReference type="InterPro" id="IPR055568">
    <property type="entry name" value="DUF7144"/>
</dbReference>
<dbReference type="AlphaFoldDB" id="A0A4V5UXU0"/>
<evidence type="ECO:0000259" key="2">
    <source>
        <dbReference type="Pfam" id="PF23636"/>
    </source>
</evidence>
<dbReference type="Proteomes" id="UP000305836">
    <property type="component" value="Unassembled WGS sequence"/>
</dbReference>
<dbReference type="RefSeq" id="WP_137252695.1">
    <property type="nucleotide sequence ID" value="NZ_JBHSPQ010000004.1"/>
</dbReference>
<reference evidence="3 4" key="1">
    <citation type="submission" date="2019-04" db="EMBL/GenBank/DDBJ databases">
        <title>Kribbella sp. NEAU-THZ 27 nov., a novel actinomycete isolated from soil.</title>
        <authorList>
            <person name="Duan L."/>
        </authorList>
    </citation>
    <scope>NUCLEOTIDE SEQUENCE [LARGE SCALE GENOMIC DNA]</scope>
    <source>
        <strain evidence="4">NEAU-THZ27</strain>
    </source>
</reference>
<feature type="transmembrane region" description="Helical" evidence="1">
    <location>
        <begin position="101"/>
        <end position="118"/>
    </location>
</feature>
<proteinExistence type="predicted"/>
<dbReference type="OrthoDB" id="4482242at2"/>
<feature type="transmembrane region" description="Helical" evidence="1">
    <location>
        <begin position="74"/>
        <end position="94"/>
    </location>
</feature>
<protein>
    <recommendedName>
        <fullName evidence="2">DUF7144 domain-containing protein</fullName>
    </recommendedName>
</protein>
<feature type="domain" description="DUF7144" evidence="2">
    <location>
        <begin position="30"/>
        <end position="144"/>
    </location>
</feature>
<feature type="transmembrane region" description="Helical" evidence="1">
    <location>
        <begin position="124"/>
        <end position="143"/>
    </location>
</feature>
<feature type="transmembrane region" description="Helical" evidence="1">
    <location>
        <begin position="30"/>
        <end position="54"/>
    </location>
</feature>
<evidence type="ECO:0000313" key="4">
    <source>
        <dbReference type="Proteomes" id="UP000305836"/>
    </source>
</evidence>
<gene>
    <name evidence="3" type="ORF">FDA38_03995</name>
</gene>
<accession>A0A4V5UXU0</accession>
<keyword evidence="4" id="KW-1185">Reference proteome</keyword>
<keyword evidence="1" id="KW-0812">Transmembrane</keyword>
<evidence type="ECO:0000256" key="1">
    <source>
        <dbReference type="SAM" id="Phobius"/>
    </source>
</evidence>
<keyword evidence="1" id="KW-0472">Membrane</keyword>
<dbReference type="Pfam" id="PF23636">
    <property type="entry name" value="DUF7144"/>
    <property type="match status" value="1"/>
</dbReference>
<organism evidence="3 4">
    <name type="scientific">Kribbella jiaozuonensis</name>
    <dbReference type="NCBI Taxonomy" id="2575441"/>
    <lineage>
        <taxon>Bacteria</taxon>
        <taxon>Bacillati</taxon>
        <taxon>Actinomycetota</taxon>
        <taxon>Actinomycetes</taxon>
        <taxon>Propionibacteriales</taxon>
        <taxon>Kribbellaceae</taxon>
        <taxon>Kribbella</taxon>
    </lineage>
</organism>
<keyword evidence="1" id="KW-1133">Transmembrane helix</keyword>
<comment type="caution">
    <text evidence="3">The sequence shown here is derived from an EMBL/GenBank/DDBJ whole genome shotgun (WGS) entry which is preliminary data.</text>
</comment>